<dbReference type="SUPFAM" id="SSF50249">
    <property type="entry name" value="Nucleic acid-binding proteins"/>
    <property type="match status" value="1"/>
</dbReference>
<gene>
    <name evidence="10" type="primary">rps17</name>
    <name evidence="10" type="ORF">Kuma_189</name>
</gene>
<dbReference type="Gene3D" id="2.40.50.140">
    <property type="entry name" value="Nucleic acid-binding proteins"/>
    <property type="match status" value="1"/>
</dbReference>
<evidence type="ECO:0000256" key="4">
    <source>
        <dbReference type="ARBA" id="ARBA00022730"/>
    </source>
</evidence>
<keyword evidence="6 10" id="KW-0689">Ribosomal protein</keyword>
<evidence type="ECO:0000256" key="8">
    <source>
        <dbReference type="ARBA" id="ARBA00035251"/>
    </source>
</evidence>
<comment type="function">
    <text evidence="1">One of the primary rRNA binding proteins, it binds specifically to the 5'-end of 16S ribosomal RNA.</text>
</comment>
<accession>A0A1C9CGV2</accession>
<dbReference type="GO" id="GO:0022627">
    <property type="term" value="C:cytosolic small ribosomal subunit"/>
    <property type="evidence" value="ECO:0007669"/>
    <property type="project" value="TreeGrafter"/>
</dbReference>
<dbReference type="InterPro" id="IPR019984">
    <property type="entry name" value="Ribosomal_uS17_bact/chlr"/>
</dbReference>
<dbReference type="PANTHER" id="PTHR10744">
    <property type="entry name" value="40S RIBOSOMAL PROTEIN S11 FAMILY MEMBER"/>
    <property type="match status" value="1"/>
</dbReference>
<evidence type="ECO:0000256" key="1">
    <source>
        <dbReference type="ARBA" id="ARBA00002932"/>
    </source>
</evidence>
<dbReference type="Pfam" id="PF00366">
    <property type="entry name" value="Ribosomal_S17"/>
    <property type="match status" value="1"/>
</dbReference>
<keyword evidence="10" id="KW-0934">Plastid</keyword>
<dbReference type="AlphaFoldDB" id="A0A1C9CGV2"/>
<dbReference type="GO" id="GO:0019843">
    <property type="term" value="F:rRNA binding"/>
    <property type="evidence" value="ECO:0007669"/>
    <property type="project" value="UniProtKB-KW"/>
</dbReference>
<dbReference type="HAMAP" id="MF_01345_B">
    <property type="entry name" value="Ribosomal_uS17_B"/>
    <property type="match status" value="1"/>
</dbReference>
<comment type="subunit">
    <text evidence="3">Part of the 30S ribosomal subunit.</text>
</comment>
<dbReference type="GO" id="GO:0003735">
    <property type="term" value="F:structural constituent of ribosome"/>
    <property type="evidence" value="ECO:0007669"/>
    <property type="project" value="InterPro"/>
</dbReference>
<keyword evidence="4" id="KW-0699">rRNA-binding</keyword>
<dbReference type="RefSeq" id="YP_009297889.1">
    <property type="nucleotide sequence ID" value="NC_031178.1"/>
</dbReference>
<evidence type="ECO:0000256" key="5">
    <source>
        <dbReference type="ARBA" id="ARBA00022884"/>
    </source>
</evidence>
<dbReference type="PRINTS" id="PR00973">
    <property type="entry name" value="RIBOSOMALS17"/>
</dbReference>
<evidence type="ECO:0000256" key="2">
    <source>
        <dbReference type="ARBA" id="ARBA00010254"/>
    </source>
</evidence>
<keyword evidence="5" id="KW-0694">RNA-binding</keyword>
<dbReference type="CDD" id="cd00364">
    <property type="entry name" value="Ribosomal_uS17"/>
    <property type="match status" value="1"/>
</dbReference>
<sequence>MSMKERVGIVINNKMSKTITVAVKIKIAHKKYGKILARTKKYKVHDETNTCRVGDIVKIEVTRPLSKTKFWTLTSKIGTLKK</sequence>
<dbReference type="InterPro" id="IPR012340">
    <property type="entry name" value="NA-bd_OB-fold"/>
</dbReference>
<dbReference type="GO" id="GO:0006412">
    <property type="term" value="P:translation"/>
    <property type="evidence" value="ECO:0007669"/>
    <property type="project" value="InterPro"/>
</dbReference>
<name>A0A1C9CGV2_9FLOR</name>
<dbReference type="GeneID" id="29056905"/>
<evidence type="ECO:0000256" key="6">
    <source>
        <dbReference type="ARBA" id="ARBA00022980"/>
    </source>
</evidence>
<geneLocation type="plastid" evidence="10"/>
<dbReference type="InterPro" id="IPR000266">
    <property type="entry name" value="Ribosomal_uS17"/>
</dbReference>
<comment type="similarity">
    <text evidence="2">Belongs to the universal ribosomal protein uS17 family.</text>
</comment>
<dbReference type="NCBIfam" id="NF004123">
    <property type="entry name" value="PRK05610.1"/>
    <property type="match status" value="1"/>
</dbReference>
<evidence type="ECO:0000256" key="9">
    <source>
        <dbReference type="ARBA" id="ARBA00035308"/>
    </source>
</evidence>
<proteinExistence type="inferred from homology"/>
<keyword evidence="7" id="KW-0687">Ribonucleoprotein</keyword>
<evidence type="ECO:0000256" key="3">
    <source>
        <dbReference type="ARBA" id="ARBA00011458"/>
    </source>
</evidence>
<organism evidence="10">
    <name type="scientific">Kumanoa americana</name>
    <dbReference type="NCBI Taxonomy" id="1196377"/>
    <lineage>
        <taxon>Eukaryota</taxon>
        <taxon>Rhodophyta</taxon>
        <taxon>Florideophyceae</taxon>
        <taxon>Nemaliophycidae</taxon>
        <taxon>Batrachospermales</taxon>
        <taxon>Batrachospermaceae</taxon>
        <taxon>Kumanoa</taxon>
    </lineage>
</organism>
<dbReference type="PANTHER" id="PTHR10744:SF1">
    <property type="entry name" value="SMALL RIBOSOMAL SUBUNIT PROTEIN US17M"/>
    <property type="match status" value="1"/>
</dbReference>
<dbReference type="NCBIfam" id="TIGR03635">
    <property type="entry name" value="uS17_bact"/>
    <property type="match status" value="1"/>
</dbReference>
<protein>
    <recommendedName>
        <fullName evidence="8">Small ribosomal subunit protein uS17c</fullName>
    </recommendedName>
    <alternativeName>
        <fullName evidence="9">30S ribosomal protein S17, chloroplastic</fullName>
    </alternativeName>
</protein>
<evidence type="ECO:0000313" key="10">
    <source>
        <dbReference type="EMBL" id="AOM67623.1"/>
    </source>
</evidence>
<evidence type="ECO:0000256" key="7">
    <source>
        <dbReference type="ARBA" id="ARBA00023274"/>
    </source>
</evidence>
<dbReference type="EMBL" id="KX284725">
    <property type="protein sequence ID" value="AOM67623.1"/>
    <property type="molecule type" value="Genomic_DNA"/>
</dbReference>
<reference evidence="10" key="1">
    <citation type="journal article" date="2018" name="PLoS ONE">
        <title>Plastid genome analysis of three Nemaliophycidae red algal species suggests environmental adaptation for iron limited habitats.</title>
        <authorList>
            <person name="Cho C.H."/>
            <person name="Choi J.W."/>
            <person name="Lam D.W."/>
            <person name="Kim K.M."/>
            <person name="Yoon H.S."/>
        </authorList>
    </citation>
    <scope>NUCLEOTIDE SEQUENCE</scope>
</reference>